<name>A0A3R5QTF1_9CLOT</name>
<feature type="transmembrane region" description="Helical" evidence="1">
    <location>
        <begin position="279"/>
        <end position="295"/>
    </location>
</feature>
<dbReference type="PANTHER" id="PTHR45138:SF9">
    <property type="entry name" value="DIGUANYLATE CYCLASE DGCM-RELATED"/>
    <property type="match status" value="1"/>
</dbReference>
<proteinExistence type="predicted"/>
<dbReference type="NCBIfam" id="TIGR00254">
    <property type="entry name" value="GGDEF"/>
    <property type="match status" value="1"/>
</dbReference>
<protein>
    <recommendedName>
        <fullName evidence="2">GGDEF domain-containing protein</fullName>
    </recommendedName>
</protein>
<dbReference type="PROSITE" id="PS50887">
    <property type="entry name" value="GGDEF"/>
    <property type="match status" value="1"/>
</dbReference>
<dbReference type="Pfam" id="PF00990">
    <property type="entry name" value="GGDEF"/>
    <property type="match status" value="1"/>
</dbReference>
<dbReference type="OrthoDB" id="1907201at2"/>
<dbReference type="SUPFAM" id="SSF55073">
    <property type="entry name" value="Nucleotide cyclase"/>
    <property type="match status" value="1"/>
</dbReference>
<dbReference type="Gene3D" id="3.30.70.270">
    <property type="match status" value="1"/>
</dbReference>
<evidence type="ECO:0000313" key="4">
    <source>
        <dbReference type="Proteomes" id="UP000286268"/>
    </source>
</evidence>
<keyword evidence="1" id="KW-0472">Membrane</keyword>
<feature type="transmembrane region" description="Helical" evidence="1">
    <location>
        <begin position="307"/>
        <end position="327"/>
    </location>
</feature>
<feature type="transmembrane region" description="Helical" evidence="1">
    <location>
        <begin position="333"/>
        <end position="353"/>
    </location>
</feature>
<dbReference type="InterPro" id="IPR050469">
    <property type="entry name" value="Diguanylate_Cyclase"/>
</dbReference>
<dbReference type="AlphaFoldDB" id="A0A3R5QTF1"/>
<keyword evidence="4" id="KW-1185">Reference proteome</keyword>
<feature type="transmembrane region" description="Helical" evidence="1">
    <location>
        <begin position="241"/>
        <end position="259"/>
    </location>
</feature>
<dbReference type="EMBL" id="CP025746">
    <property type="protein sequence ID" value="QAA32138.1"/>
    <property type="molecule type" value="Genomic_DNA"/>
</dbReference>
<evidence type="ECO:0000256" key="1">
    <source>
        <dbReference type="SAM" id="Phobius"/>
    </source>
</evidence>
<dbReference type="InterPro" id="IPR029787">
    <property type="entry name" value="Nucleotide_cyclase"/>
</dbReference>
<dbReference type="CDD" id="cd01949">
    <property type="entry name" value="GGDEF"/>
    <property type="match status" value="1"/>
</dbReference>
<dbReference type="InterPro" id="IPR043128">
    <property type="entry name" value="Rev_trsase/Diguanyl_cyclase"/>
</dbReference>
<feature type="transmembrane region" description="Helical" evidence="1">
    <location>
        <begin position="12"/>
        <end position="29"/>
    </location>
</feature>
<sequence length="587" mass="67313">MFQKNKYFNTRLIWIILSLALVIFILLGVRTPKSNIPKAAQGKIDLSKWNFDKDGLARLDGQWELYYGQLIEPKDFDEANYNKEGRDFFNAPNSFSKTLSNNKLPKSGYGTLRLTIKLKDGDRKSYGLRTQSLLSASRVWVDGKLLITNGVVTKSSTDAVGSFEHNMAFFENTKNEVEIVIETSNYNNVTGKFQSIDIGYSQDIKREYIKNVVLDSIVIGALFIMSIYHFALYFKRVNKRAPLYFAIFCLFVALRDTLVGERIVYSFFPNITFDLFNKIAYLTVYCPLPFIVLFFKEFFVEDLSPKIVYGINTVSILLATATIFTNIEVYENFLIGYEVYGTVLLAYILYIIVRAVINGKNGAQLILFGFIIFIITIFHDMLLHLGWLQGNSLLTFGFLVFVFSQSYMMAAVFSDAYVEIEKLLEANKEVYLDELTTIFNRRGFYEHGEKIFNEVARKGGNLILFYGDLNKLKTINDSFGHKEGDEAIRRTAYILKRIFGKEDLVARISGDEFTAIAYGRGSLDEAKKIVDRISTNFYKYNLVSRKPYELTISVGYSLYDGKSNKSFEELIHEADNMLYQVKNSREG</sequence>
<dbReference type="PANTHER" id="PTHR45138">
    <property type="entry name" value="REGULATORY COMPONENTS OF SENSORY TRANSDUCTION SYSTEM"/>
    <property type="match status" value="1"/>
</dbReference>
<dbReference type="InterPro" id="IPR011623">
    <property type="entry name" value="7TMR_DISM_rcpt_extracell_dom1"/>
</dbReference>
<gene>
    <name evidence="3" type="ORF">C1I91_11000</name>
</gene>
<evidence type="ECO:0000259" key="2">
    <source>
        <dbReference type="PROSITE" id="PS50887"/>
    </source>
</evidence>
<feature type="transmembrane region" description="Helical" evidence="1">
    <location>
        <begin position="393"/>
        <end position="413"/>
    </location>
</feature>
<dbReference type="InterPro" id="IPR000160">
    <property type="entry name" value="GGDEF_dom"/>
</dbReference>
<dbReference type="InterPro" id="IPR008979">
    <property type="entry name" value="Galactose-bd-like_sf"/>
</dbReference>
<dbReference type="GO" id="GO:0005886">
    <property type="term" value="C:plasma membrane"/>
    <property type="evidence" value="ECO:0007669"/>
    <property type="project" value="TreeGrafter"/>
</dbReference>
<feature type="domain" description="GGDEF" evidence="2">
    <location>
        <begin position="460"/>
        <end position="587"/>
    </location>
</feature>
<reference evidence="3 4" key="1">
    <citation type="submission" date="2018-01" db="EMBL/GenBank/DDBJ databases">
        <title>Genome Sequencing and Assembly of Anaerobacter polyendosporus strain CT4.</title>
        <authorList>
            <person name="Tachaapaikoon C."/>
            <person name="Sutheeworapong S."/>
            <person name="Jenjaroenpun P."/>
            <person name="Wongsurawat T."/>
            <person name="Nookeaw I."/>
            <person name="Cheawchanlertfa P."/>
            <person name="Kosugi A."/>
            <person name="Cheevadhanarak S."/>
            <person name="Ratanakhanokchai K."/>
        </authorList>
    </citation>
    <scope>NUCLEOTIDE SEQUENCE [LARGE SCALE GENOMIC DNA]</scope>
    <source>
        <strain evidence="3 4">CT4</strain>
    </source>
</reference>
<keyword evidence="1" id="KW-0812">Transmembrane</keyword>
<dbReference type="KEGG" id="cmah:C1I91_11000"/>
<dbReference type="GO" id="GO:0052621">
    <property type="term" value="F:diguanylate cyclase activity"/>
    <property type="evidence" value="ECO:0007669"/>
    <property type="project" value="TreeGrafter"/>
</dbReference>
<evidence type="ECO:0000313" key="3">
    <source>
        <dbReference type="EMBL" id="QAA32138.1"/>
    </source>
</evidence>
<dbReference type="Pfam" id="PF07695">
    <property type="entry name" value="7TMR-DISM_7TM"/>
    <property type="match status" value="1"/>
</dbReference>
<feature type="transmembrane region" description="Helical" evidence="1">
    <location>
        <begin position="365"/>
        <end position="387"/>
    </location>
</feature>
<dbReference type="GO" id="GO:0043709">
    <property type="term" value="P:cell adhesion involved in single-species biofilm formation"/>
    <property type="evidence" value="ECO:0007669"/>
    <property type="project" value="TreeGrafter"/>
</dbReference>
<keyword evidence="1" id="KW-1133">Transmembrane helix</keyword>
<dbReference type="Proteomes" id="UP000286268">
    <property type="component" value="Chromosome"/>
</dbReference>
<dbReference type="SMART" id="SM00267">
    <property type="entry name" value="GGDEF"/>
    <property type="match status" value="1"/>
</dbReference>
<dbReference type="GO" id="GO:1902201">
    <property type="term" value="P:negative regulation of bacterial-type flagellum-dependent cell motility"/>
    <property type="evidence" value="ECO:0007669"/>
    <property type="project" value="TreeGrafter"/>
</dbReference>
<dbReference type="Gene3D" id="2.60.120.260">
    <property type="entry name" value="Galactose-binding domain-like"/>
    <property type="match status" value="1"/>
</dbReference>
<accession>A0A3R5QTF1</accession>
<feature type="transmembrane region" description="Helical" evidence="1">
    <location>
        <begin position="212"/>
        <end position="234"/>
    </location>
</feature>
<organism evidence="3 4">
    <name type="scientific">Clostridium manihotivorum</name>
    <dbReference type="NCBI Taxonomy" id="2320868"/>
    <lineage>
        <taxon>Bacteria</taxon>
        <taxon>Bacillati</taxon>
        <taxon>Bacillota</taxon>
        <taxon>Clostridia</taxon>
        <taxon>Eubacteriales</taxon>
        <taxon>Clostridiaceae</taxon>
        <taxon>Clostridium</taxon>
    </lineage>
</organism>
<dbReference type="SUPFAM" id="SSF49785">
    <property type="entry name" value="Galactose-binding domain-like"/>
    <property type="match status" value="1"/>
</dbReference>